<feature type="domain" description="Disintegrin" evidence="2">
    <location>
        <begin position="317"/>
        <end position="404"/>
    </location>
</feature>
<dbReference type="Pfam" id="PF13574">
    <property type="entry name" value="Reprolysin_2"/>
    <property type="match status" value="1"/>
</dbReference>
<dbReference type="Gene3D" id="4.10.70.10">
    <property type="entry name" value="Disintegrin domain"/>
    <property type="match status" value="1"/>
</dbReference>
<dbReference type="Gene3D" id="3.40.390.10">
    <property type="entry name" value="Collagenase (Catalytic Domain)"/>
    <property type="match status" value="1"/>
</dbReference>
<dbReference type="AlphaFoldDB" id="A0A9J6DNI6"/>
<reference evidence="3" key="2">
    <citation type="submission" date="2021-09" db="EMBL/GenBank/DDBJ databases">
        <authorList>
            <person name="Jia N."/>
            <person name="Wang J."/>
            <person name="Shi W."/>
            <person name="Du L."/>
            <person name="Sun Y."/>
            <person name="Zhan W."/>
            <person name="Jiang J."/>
            <person name="Wang Q."/>
            <person name="Zhang B."/>
            <person name="Ji P."/>
            <person name="Sakyi L.B."/>
            <person name="Cui X."/>
            <person name="Yuan T."/>
            <person name="Jiang B."/>
            <person name="Yang W."/>
            <person name="Lam T.T.-Y."/>
            <person name="Chang Q."/>
            <person name="Ding S."/>
            <person name="Wang X."/>
            <person name="Zhu J."/>
            <person name="Ruan X."/>
            <person name="Zhao L."/>
            <person name="Wei J."/>
            <person name="Que T."/>
            <person name="Du C."/>
            <person name="Cheng J."/>
            <person name="Dai P."/>
            <person name="Han X."/>
            <person name="Huang E."/>
            <person name="Gao Y."/>
            <person name="Liu J."/>
            <person name="Shao H."/>
            <person name="Ye R."/>
            <person name="Li L."/>
            <person name="Wei W."/>
            <person name="Wang X."/>
            <person name="Wang C."/>
            <person name="Huo Q."/>
            <person name="Li W."/>
            <person name="Guo W."/>
            <person name="Chen H."/>
            <person name="Chen S."/>
            <person name="Zhou L."/>
            <person name="Zhou L."/>
            <person name="Ni X."/>
            <person name="Tian J."/>
            <person name="Zhou Y."/>
            <person name="Sheng Y."/>
            <person name="Liu T."/>
            <person name="Pan Y."/>
            <person name="Xia L."/>
            <person name="Li J."/>
            <person name="Zhao F."/>
            <person name="Cao W."/>
        </authorList>
    </citation>
    <scope>NUCLEOTIDE SEQUENCE</scope>
    <source>
        <strain evidence="3">Rmic-2018</strain>
        <tissue evidence="3">Larvae</tissue>
    </source>
</reference>
<dbReference type="PROSITE" id="PS50214">
    <property type="entry name" value="DISINTEGRIN_2"/>
    <property type="match status" value="1"/>
</dbReference>
<comment type="caution">
    <text evidence="1">Lacks conserved residue(s) required for the propagation of feature annotation.</text>
</comment>
<keyword evidence="4" id="KW-1185">Reference proteome</keyword>
<dbReference type="GO" id="GO:0004222">
    <property type="term" value="F:metalloendopeptidase activity"/>
    <property type="evidence" value="ECO:0007669"/>
    <property type="project" value="TreeGrafter"/>
</dbReference>
<reference evidence="3" key="1">
    <citation type="journal article" date="2020" name="Cell">
        <title>Large-Scale Comparative Analyses of Tick Genomes Elucidate Their Genetic Diversity and Vector Capacities.</title>
        <authorList>
            <consortium name="Tick Genome and Microbiome Consortium (TIGMIC)"/>
            <person name="Jia N."/>
            <person name="Wang J."/>
            <person name="Shi W."/>
            <person name="Du L."/>
            <person name="Sun Y."/>
            <person name="Zhan W."/>
            <person name="Jiang J.F."/>
            <person name="Wang Q."/>
            <person name="Zhang B."/>
            <person name="Ji P."/>
            <person name="Bell-Sakyi L."/>
            <person name="Cui X.M."/>
            <person name="Yuan T.T."/>
            <person name="Jiang B.G."/>
            <person name="Yang W.F."/>
            <person name="Lam T.T."/>
            <person name="Chang Q.C."/>
            <person name="Ding S.J."/>
            <person name="Wang X.J."/>
            <person name="Zhu J.G."/>
            <person name="Ruan X.D."/>
            <person name="Zhao L."/>
            <person name="Wei J.T."/>
            <person name="Ye R.Z."/>
            <person name="Que T.C."/>
            <person name="Du C.H."/>
            <person name="Zhou Y.H."/>
            <person name="Cheng J.X."/>
            <person name="Dai P.F."/>
            <person name="Guo W.B."/>
            <person name="Han X.H."/>
            <person name="Huang E.J."/>
            <person name="Li L.F."/>
            <person name="Wei W."/>
            <person name="Gao Y.C."/>
            <person name="Liu J.Z."/>
            <person name="Shao H.Z."/>
            <person name="Wang X."/>
            <person name="Wang C.C."/>
            <person name="Yang T.C."/>
            <person name="Huo Q.B."/>
            <person name="Li W."/>
            <person name="Chen H.Y."/>
            <person name="Chen S.E."/>
            <person name="Zhou L.G."/>
            <person name="Ni X.B."/>
            <person name="Tian J.H."/>
            <person name="Sheng Y."/>
            <person name="Liu T."/>
            <person name="Pan Y.S."/>
            <person name="Xia L.Y."/>
            <person name="Li J."/>
            <person name="Zhao F."/>
            <person name="Cao W.C."/>
        </authorList>
    </citation>
    <scope>NUCLEOTIDE SEQUENCE</scope>
    <source>
        <strain evidence="3">Rmic-2018</strain>
    </source>
</reference>
<evidence type="ECO:0000313" key="4">
    <source>
        <dbReference type="Proteomes" id="UP000821866"/>
    </source>
</evidence>
<gene>
    <name evidence="3" type="ORF">HPB51_014804</name>
</gene>
<protein>
    <recommendedName>
        <fullName evidence="2">Disintegrin domain-containing protein</fullName>
    </recommendedName>
</protein>
<dbReference type="InterPro" id="IPR024079">
    <property type="entry name" value="MetalloPept_cat_dom_sf"/>
</dbReference>
<dbReference type="SUPFAM" id="SSF55486">
    <property type="entry name" value="Metalloproteases ('zincins'), catalytic domain"/>
    <property type="match status" value="1"/>
</dbReference>
<dbReference type="EMBL" id="JABSTU010000008">
    <property type="protein sequence ID" value="KAH8023555.1"/>
    <property type="molecule type" value="Genomic_DNA"/>
</dbReference>
<organism evidence="3 4">
    <name type="scientific">Rhipicephalus microplus</name>
    <name type="common">Cattle tick</name>
    <name type="synonym">Boophilus microplus</name>
    <dbReference type="NCBI Taxonomy" id="6941"/>
    <lineage>
        <taxon>Eukaryota</taxon>
        <taxon>Metazoa</taxon>
        <taxon>Ecdysozoa</taxon>
        <taxon>Arthropoda</taxon>
        <taxon>Chelicerata</taxon>
        <taxon>Arachnida</taxon>
        <taxon>Acari</taxon>
        <taxon>Parasitiformes</taxon>
        <taxon>Ixodida</taxon>
        <taxon>Ixodoidea</taxon>
        <taxon>Ixodidae</taxon>
        <taxon>Rhipicephalinae</taxon>
        <taxon>Rhipicephalus</taxon>
        <taxon>Boophilus</taxon>
    </lineage>
</organism>
<dbReference type="Proteomes" id="UP000821866">
    <property type="component" value="Chromosome 6"/>
</dbReference>
<name>A0A9J6DNI6_RHIMP</name>
<evidence type="ECO:0000259" key="2">
    <source>
        <dbReference type="PROSITE" id="PS50214"/>
    </source>
</evidence>
<dbReference type="VEuPathDB" id="VectorBase:LOC119171595"/>
<accession>A0A9J6DNI6</accession>
<dbReference type="InterPro" id="IPR001762">
    <property type="entry name" value="Disintegrin_dom"/>
</dbReference>
<sequence>MIAGDPSSGVFGALHSGVFEGSIRSRQGNFYMERSRKLFGGRAEPSFHSLMYSEEDVRMPAMCGLVDDVRTWMDMRAPEHSAAEQRSDRATMRRLLSSTGELSNTTRAQGGRERRGCNLEVNVDHLLHAHFLDDARGDGARARERITAMINDSLSCATDKTSDEKNPFCAPAADIGYLLHLTSLSNHDEFCLSYTWTYRDFFGGVLGLAWVANAERNYGGVCEKARPSAVSVGGSTEVLRLSTNVGVLTFVNHNSFVATAVSEMVFCHELGHSFGADGKKPNNDKFSQCSRNSIGRVLAPMVAGESARENCLQAHSGPICGNGVVERGEQCDCGSQDADCSDQCCHSRHNVDGAAGCTLRAGANCSPSAGQCCDESCGFKNVSTMCGEETECREEAVCEYPFFCRASGEHPTCTPGPAKAETTPCAGGTRVCVQGECSRSVCLKYGLHECSLAGDRYSAQQLCLLACQDEFGSCKPGCDLALPSAREALCGLRLPPGFPCNQQLDYCDVFQRCRPSDPPRAVLALAVSCWLVALAFRCCAALTPTDNPHKSRRQHMMQ</sequence>
<dbReference type="PANTHER" id="PTHR45702:SF2">
    <property type="entry name" value="KUZBANIAN, ISOFORM A"/>
    <property type="match status" value="1"/>
</dbReference>
<dbReference type="VEuPathDB" id="VectorBase:LOC119169702"/>
<dbReference type="PANTHER" id="PTHR45702">
    <property type="entry name" value="ADAM10/ADAM17 METALLOPEPTIDASE FAMILY MEMBER"/>
    <property type="match status" value="1"/>
</dbReference>
<dbReference type="GO" id="GO:0006509">
    <property type="term" value="P:membrane protein ectodomain proteolysis"/>
    <property type="evidence" value="ECO:0007669"/>
    <property type="project" value="TreeGrafter"/>
</dbReference>
<dbReference type="SMART" id="SM00050">
    <property type="entry name" value="DISIN"/>
    <property type="match status" value="1"/>
</dbReference>
<comment type="caution">
    <text evidence="3">The sequence shown here is derived from an EMBL/GenBank/DDBJ whole genome shotgun (WGS) entry which is preliminary data.</text>
</comment>
<dbReference type="InterPro" id="IPR051489">
    <property type="entry name" value="ADAM_Metalloproteinase"/>
</dbReference>
<dbReference type="GO" id="GO:0007219">
    <property type="term" value="P:Notch signaling pathway"/>
    <property type="evidence" value="ECO:0007669"/>
    <property type="project" value="TreeGrafter"/>
</dbReference>
<dbReference type="GO" id="GO:0005886">
    <property type="term" value="C:plasma membrane"/>
    <property type="evidence" value="ECO:0007669"/>
    <property type="project" value="TreeGrafter"/>
</dbReference>
<evidence type="ECO:0000256" key="1">
    <source>
        <dbReference type="PROSITE-ProRule" id="PRU00068"/>
    </source>
</evidence>
<dbReference type="InterPro" id="IPR049038">
    <property type="entry name" value="ADAM10_Cys-rich"/>
</dbReference>
<dbReference type="Pfam" id="PF21299">
    <property type="entry name" value="ADAM10_Cys-rich"/>
    <property type="match status" value="1"/>
</dbReference>
<proteinExistence type="predicted"/>
<dbReference type="InterPro" id="IPR036436">
    <property type="entry name" value="Disintegrin_dom_sf"/>
</dbReference>
<evidence type="ECO:0000313" key="3">
    <source>
        <dbReference type="EMBL" id="KAH8023555.1"/>
    </source>
</evidence>